<name>A0A7R8WL80_9CRUS</name>
<gene>
    <name evidence="1" type="ORF">CTOB1V02_LOCUS10435</name>
</gene>
<reference evidence="1" key="1">
    <citation type="submission" date="2020-11" db="EMBL/GenBank/DDBJ databases">
        <authorList>
            <person name="Tran Van P."/>
        </authorList>
    </citation>
    <scope>NUCLEOTIDE SEQUENCE</scope>
</reference>
<dbReference type="EMBL" id="OB664853">
    <property type="protein sequence ID" value="CAD7232602.1"/>
    <property type="molecule type" value="Genomic_DNA"/>
</dbReference>
<sequence length="87" mass="9505">MLSETIKDGAADPSHTPAAEMLLKPSRAAATVSVKVSSATPGRVSESRRNIFSGDFPRPAMRPPQRRARVQFSLRLCLLVFALCCNY</sequence>
<dbReference type="AlphaFoldDB" id="A0A7R8WL80"/>
<evidence type="ECO:0000313" key="1">
    <source>
        <dbReference type="EMBL" id="CAD7232602.1"/>
    </source>
</evidence>
<protein>
    <submittedName>
        <fullName evidence="1">Uncharacterized protein</fullName>
    </submittedName>
</protein>
<proteinExistence type="predicted"/>
<accession>A0A7R8WL80</accession>
<organism evidence="1">
    <name type="scientific">Cyprideis torosa</name>
    <dbReference type="NCBI Taxonomy" id="163714"/>
    <lineage>
        <taxon>Eukaryota</taxon>
        <taxon>Metazoa</taxon>
        <taxon>Ecdysozoa</taxon>
        <taxon>Arthropoda</taxon>
        <taxon>Crustacea</taxon>
        <taxon>Oligostraca</taxon>
        <taxon>Ostracoda</taxon>
        <taxon>Podocopa</taxon>
        <taxon>Podocopida</taxon>
        <taxon>Cytherocopina</taxon>
        <taxon>Cytheroidea</taxon>
        <taxon>Cytherideidae</taxon>
        <taxon>Cyprideis</taxon>
    </lineage>
</organism>